<evidence type="ECO:0000259" key="3">
    <source>
        <dbReference type="PROSITE" id="PS50825"/>
    </source>
</evidence>
<dbReference type="PROSITE" id="PS50825">
    <property type="entry name" value="HYR"/>
    <property type="match status" value="1"/>
</dbReference>
<protein>
    <submittedName>
        <fullName evidence="4">HYR domain-containing protein</fullName>
    </submittedName>
</protein>
<dbReference type="PANTHER" id="PTHR24273">
    <property type="entry name" value="FI04643P-RELATED"/>
    <property type="match status" value="1"/>
</dbReference>
<feature type="domain" description="HYR" evidence="3">
    <location>
        <begin position="235"/>
        <end position="316"/>
    </location>
</feature>
<dbReference type="InterPro" id="IPR003410">
    <property type="entry name" value="HYR_dom"/>
</dbReference>
<keyword evidence="2" id="KW-0812">Transmembrane</keyword>
<accession>A0ABT1ZCM0</accession>
<keyword evidence="2" id="KW-0472">Membrane</keyword>
<dbReference type="PANTHER" id="PTHR24273:SF32">
    <property type="entry name" value="HYALIN"/>
    <property type="match status" value="1"/>
</dbReference>
<sequence length="452" mass="45675">MTTPIGMTVGPAVDDAGVTTLIHAEVTDAAGNLLLKTAEVDQITTTGSGADVLGTYTSTPTLNPILGGVYYRDDDQPADAYEGEVALAGHCAGLPIAAYANLAPDQGPELRTTLPVFDVYFLEPMTGFDVSDLELGGTAGPTGATITPLTNIEWRGTYGADGYGSDYTDRLDPVAVAIRNLRPGNGTQYVVDFYRVAVTGVAQDGTVTLRLPAGAVTGSWAGDANIATATVTATIDTTPPTLGTVDDLTRQLTPGETSAAITWTGPTASDLHGVASEGCSPASGSAFAPGDTTVTCTATDALGNGASMNFTVHVLAAQTPSVQFTADAPGDPDQGDTATFTVTATDYTGTTAPLAATDYTVTSSIASDVITTADGAFSVSFPHASPHTLTVTQTSTGATAQLVVEVTPAPVATAALPQTGSDAAPTFGVGVLLLLLGGLALAAHLGRRRGMR</sequence>
<evidence type="ECO:0000313" key="5">
    <source>
        <dbReference type="Proteomes" id="UP001205337"/>
    </source>
</evidence>
<evidence type="ECO:0000313" key="4">
    <source>
        <dbReference type="EMBL" id="MCS0498441.1"/>
    </source>
</evidence>
<keyword evidence="2" id="KW-1133">Transmembrane helix</keyword>
<keyword evidence="1" id="KW-0677">Repeat</keyword>
<keyword evidence="5" id="KW-1185">Reference proteome</keyword>
<evidence type="ECO:0000256" key="1">
    <source>
        <dbReference type="ARBA" id="ARBA00022737"/>
    </source>
</evidence>
<dbReference type="Proteomes" id="UP001205337">
    <property type="component" value="Unassembled WGS sequence"/>
</dbReference>
<name>A0ABT1ZCM0_9MICO</name>
<dbReference type="RefSeq" id="WP_258797372.1">
    <property type="nucleotide sequence ID" value="NZ_JANTHX010000004.1"/>
</dbReference>
<gene>
    <name evidence="4" type="ORF">NUH29_02610</name>
</gene>
<feature type="transmembrane region" description="Helical" evidence="2">
    <location>
        <begin position="427"/>
        <end position="446"/>
    </location>
</feature>
<dbReference type="NCBIfam" id="TIGR01167">
    <property type="entry name" value="LPXTG_anchor"/>
    <property type="match status" value="1"/>
</dbReference>
<dbReference type="EMBL" id="JANTHX010000004">
    <property type="protein sequence ID" value="MCS0498441.1"/>
    <property type="molecule type" value="Genomic_DNA"/>
</dbReference>
<organism evidence="4 5">
    <name type="scientific">Protaetiibacter mangrovi</name>
    <dbReference type="NCBI Taxonomy" id="2970926"/>
    <lineage>
        <taxon>Bacteria</taxon>
        <taxon>Bacillati</taxon>
        <taxon>Actinomycetota</taxon>
        <taxon>Actinomycetes</taxon>
        <taxon>Micrococcales</taxon>
        <taxon>Microbacteriaceae</taxon>
        <taxon>Protaetiibacter</taxon>
    </lineage>
</organism>
<dbReference type="Pfam" id="PF02494">
    <property type="entry name" value="HYR"/>
    <property type="match status" value="1"/>
</dbReference>
<reference evidence="4 5" key="1">
    <citation type="submission" date="2022-08" db="EMBL/GenBank/DDBJ databases">
        <authorList>
            <person name="Li F."/>
        </authorList>
    </citation>
    <scope>NUCLEOTIDE SEQUENCE [LARGE SCALE GENOMIC DNA]</scope>
    <source>
        <strain evidence="4 5">10F1B-8-1</strain>
    </source>
</reference>
<proteinExistence type="predicted"/>
<evidence type="ECO:0000256" key="2">
    <source>
        <dbReference type="SAM" id="Phobius"/>
    </source>
</evidence>
<comment type="caution">
    <text evidence="4">The sequence shown here is derived from an EMBL/GenBank/DDBJ whole genome shotgun (WGS) entry which is preliminary data.</text>
</comment>